<dbReference type="Pfam" id="PF23559">
    <property type="entry name" value="WHD_DRP"/>
    <property type="match status" value="1"/>
</dbReference>
<keyword evidence="2" id="KW-0677">Repeat</keyword>
<dbReference type="EMBL" id="CP031001">
    <property type="protein sequence ID" value="QHN76008.1"/>
    <property type="molecule type" value="Genomic_DNA"/>
</dbReference>
<evidence type="ECO:0000313" key="10">
    <source>
        <dbReference type="EMBL" id="QHN76008.1"/>
    </source>
</evidence>
<dbReference type="SUPFAM" id="SSF52540">
    <property type="entry name" value="P-loop containing nucleoside triphosphate hydrolases"/>
    <property type="match status" value="1"/>
</dbReference>
<evidence type="ECO:0000259" key="8">
    <source>
        <dbReference type="Pfam" id="PF23559"/>
    </source>
</evidence>
<dbReference type="GO" id="GO:0006952">
    <property type="term" value="P:defense response"/>
    <property type="evidence" value="ECO:0007669"/>
    <property type="project" value="UniProtKB-KW"/>
</dbReference>
<name>A0A6B9V6F8_ARAHY</name>
<dbReference type="AlphaFoldDB" id="A0A6B9V6F8"/>
<dbReference type="PANTHER" id="PTHR36766:SF40">
    <property type="entry name" value="DISEASE RESISTANCE PROTEIN RGA3"/>
    <property type="match status" value="1"/>
</dbReference>
<dbReference type="InterPro" id="IPR041118">
    <property type="entry name" value="Rx_N"/>
</dbReference>
<dbReference type="GO" id="GO:0051707">
    <property type="term" value="P:response to other organism"/>
    <property type="evidence" value="ECO:0007669"/>
    <property type="project" value="UniProtKB-ARBA"/>
</dbReference>
<dbReference type="InterPro" id="IPR032675">
    <property type="entry name" value="LRR_dom_sf"/>
</dbReference>
<dbReference type="InterPro" id="IPR042197">
    <property type="entry name" value="Apaf_helical"/>
</dbReference>
<feature type="domain" description="Disease resistance N-terminal" evidence="7">
    <location>
        <begin position="15"/>
        <end position="98"/>
    </location>
</feature>
<dbReference type="InterPro" id="IPR036388">
    <property type="entry name" value="WH-like_DNA-bd_sf"/>
</dbReference>
<dbReference type="Gene3D" id="1.20.5.4130">
    <property type="match status" value="1"/>
</dbReference>
<evidence type="ECO:0000256" key="3">
    <source>
        <dbReference type="ARBA" id="ARBA00022741"/>
    </source>
</evidence>
<organism evidence="10 11">
    <name type="scientific">Arachis hypogaea</name>
    <name type="common">Peanut</name>
    <dbReference type="NCBI Taxonomy" id="3818"/>
    <lineage>
        <taxon>Eukaryota</taxon>
        <taxon>Viridiplantae</taxon>
        <taxon>Streptophyta</taxon>
        <taxon>Embryophyta</taxon>
        <taxon>Tracheophyta</taxon>
        <taxon>Spermatophyta</taxon>
        <taxon>Magnoliopsida</taxon>
        <taxon>eudicotyledons</taxon>
        <taxon>Gunneridae</taxon>
        <taxon>Pentapetalae</taxon>
        <taxon>rosids</taxon>
        <taxon>fabids</taxon>
        <taxon>Fabales</taxon>
        <taxon>Fabaceae</taxon>
        <taxon>Papilionoideae</taxon>
        <taxon>50 kb inversion clade</taxon>
        <taxon>dalbergioids sensu lato</taxon>
        <taxon>Dalbergieae</taxon>
        <taxon>Pterocarpus clade</taxon>
        <taxon>Arachis</taxon>
    </lineage>
</organism>
<keyword evidence="5" id="KW-0067">ATP-binding</keyword>
<dbReference type="Gene3D" id="1.10.10.10">
    <property type="entry name" value="Winged helix-like DNA-binding domain superfamily/Winged helix DNA-binding domain"/>
    <property type="match status" value="1"/>
</dbReference>
<dbReference type="GO" id="GO:0005524">
    <property type="term" value="F:ATP binding"/>
    <property type="evidence" value="ECO:0007669"/>
    <property type="project" value="UniProtKB-KW"/>
</dbReference>
<reference evidence="10 11" key="1">
    <citation type="submission" date="2020-01" db="EMBL/GenBank/DDBJ databases">
        <title>Genome sequence of Arachis hypogaea, cultivar Shitouqi.</title>
        <authorList>
            <person name="Zhuang W."/>
            <person name="Chen H."/>
            <person name="Varshney R."/>
            <person name="Wang D."/>
            <person name="Ming R."/>
        </authorList>
    </citation>
    <scope>NUCLEOTIDE SEQUENCE [LARGE SCALE GENOMIC DNA]</scope>
    <source>
        <tissue evidence="10">Young leaf</tissue>
    </source>
</reference>
<dbReference type="SUPFAM" id="SSF52058">
    <property type="entry name" value="L domain-like"/>
    <property type="match status" value="2"/>
</dbReference>
<keyword evidence="3" id="KW-0547">Nucleotide-binding</keyword>
<dbReference type="OrthoDB" id="687176at2759"/>
<proteinExistence type="predicted"/>
<dbReference type="InterPro" id="IPR027417">
    <property type="entry name" value="P-loop_NTPase"/>
</dbReference>
<evidence type="ECO:0000313" key="11">
    <source>
        <dbReference type="Proteomes" id="UP000464620"/>
    </source>
</evidence>
<dbReference type="FunFam" id="1.10.10.10:FF:000322">
    <property type="entry name" value="Probable disease resistance protein At1g63360"/>
    <property type="match status" value="1"/>
</dbReference>
<feature type="domain" description="Disease resistance protein winged helix" evidence="8">
    <location>
        <begin position="430"/>
        <end position="497"/>
    </location>
</feature>
<protein>
    <submittedName>
        <fullName evidence="10">Disease resistance RPP13-like protein</fullName>
    </submittedName>
</protein>
<keyword evidence="1" id="KW-0433">Leucine-rich repeat</keyword>
<dbReference type="GO" id="GO:0043531">
    <property type="term" value="F:ADP binding"/>
    <property type="evidence" value="ECO:0007669"/>
    <property type="project" value="InterPro"/>
</dbReference>
<dbReference type="Gene3D" id="3.40.50.300">
    <property type="entry name" value="P-loop containing nucleotide triphosphate hydrolases"/>
    <property type="match status" value="1"/>
</dbReference>
<feature type="domain" description="R13L1/DRL21-like LRR repeat region" evidence="9">
    <location>
        <begin position="682"/>
        <end position="807"/>
    </location>
</feature>
<evidence type="ECO:0000256" key="1">
    <source>
        <dbReference type="ARBA" id="ARBA00022614"/>
    </source>
</evidence>
<sequence>MAAKLEGGAYLSSFIDAVSKKLSSILEDDFVREGNDSALELLGRLDDCLCDVGLVLDDAELKQFSDERVKKWLVDLQDALYMADDLLDELSTKAATAGPRDPGNSSFWSRAVDSIIEDSGVNVIENIVGTLESVVGRKGKLRLRESAKVDFSSWRIPSTSLIVSSDVFGRDEEKEKIIKLLLDDTCHAESRVTVIPIVGMGGIGKTTLAQLVFNDAKVVGKFDTRAWVCVAENADPINVTRTIIGAIDSFPCTMDNFNLLQTVLMKKLIGKTFLIVLDDVWDDRRDMWEDFLKPFGFGNNGSKILLTTRSENVASVFAANNLYHRLSLLSEEDCWSMFLKHSSISTSSKQYATLEPIGRKIVEKCKGLPLAVKTLGGLLRNKYNEVDWENTLECEIWELSEDDCKIVPALRVSYYYLPSHLKWCFVYCSLYPKDYEFDKEELILLWMAEDLLRPKKANTLEMTGCAYFDELVARSFFQPSNTNGKLFVMHDLMHDLATLFAGKFYFKLTEFGNQRMIDSKTRHLSNTRAFVDSIELIREAEAIHTRTFLDFSLLAYCDSVNFQSFLQHLGCLRVLSFKKISPESLPDSIGELIHLRYLNLSNTYAMALPESIFKLYNLQTLKLRNCYMLKMLPSRMQELVNLRHLDIRGVSDLEEMPKKMSKLKHLNFLTDYIVGKHEENGIRELGPLDNLHGSFCISNLENVKNSVETLEARMGNKKHINTLKLKWLPNGDNDDVETERDILDKLQPHQNLKELSIKGYPGERFPDWLGLSCYSNMTKLSLDSCINCCELPSLGQLPSLQHLEISKLDGLEKIDSEFYNKNNASFQEMTPFKSLETLKIEYMYRWREWHFPDEFDGFPELRILEIRSCPVLRGDLPAHLPALEELMIVECEELACSLPRAPKLHELHVLNSGFYTDATTHNVDITGTQLAKSVLEWLPHIQPPRVQHLFIKHCCSAISISADYVPASLQYLVICDCPKLTFSEQLHHKSLTEIDVYDCDSLTLFPLGALPNLKKLAIRGCKKIEYVEMPQTLPSLCYIWITECPGLVSLPALALAAPHLQELYIRNCPEIDCFAGECLPPSLKTLEVIKCQKLERWITSKGLQSQGLTRLILHEWNEVKSFPGEGSLPASLVCLKLSTFSNLETLDCKGLHHLTSLKNLAIGNCRKLENITEEHLLASIENIYLGEECPLRRKLEEMEDPHIQFVQWITINATVDSDFVPFDVQ</sequence>
<dbReference type="Pfam" id="PF00931">
    <property type="entry name" value="NB-ARC"/>
    <property type="match status" value="1"/>
</dbReference>
<evidence type="ECO:0000256" key="2">
    <source>
        <dbReference type="ARBA" id="ARBA00022737"/>
    </source>
</evidence>
<accession>A0A6B9V6F8</accession>
<dbReference type="InterPro" id="IPR002182">
    <property type="entry name" value="NB-ARC"/>
</dbReference>
<evidence type="ECO:0000259" key="9">
    <source>
        <dbReference type="Pfam" id="PF25019"/>
    </source>
</evidence>
<evidence type="ECO:0000256" key="5">
    <source>
        <dbReference type="ARBA" id="ARBA00022840"/>
    </source>
</evidence>
<keyword evidence="4" id="KW-0611">Plant defense</keyword>
<dbReference type="InterPro" id="IPR058922">
    <property type="entry name" value="WHD_DRP"/>
</dbReference>
<evidence type="ECO:0000256" key="4">
    <source>
        <dbReference type="ARBA" id="ARBA00022821"/>
    </source>
</evidence>
<dbReference type="PRINTS" id="PR00364">
    <property type="entry name" value="DISEASERSIST"/>
</dbReference>
<feature type="domain" description="NB-ARC" evidence="6">
    <location>
        <begin position="171"/>
        <end position="341"/>
    </location>
</feature>
<evidence type="ECO:0000259" key="7">
    <source>
        <dbReference type="Pfam" id="PF18052"/>
    </source>
</evidence>
<dbReference type="Gene3D" id="3.80.10.10">
    <property type="entry name" value="Ribonuclease Inhibitor"/>
    <property type="match status" value="2"/>
</dbReference>
<evidence type="ECO:0000259" key="6">
    <source>
        <dbReference type="Pfam" id="PF00931"/>
    </source>
</evidence>
<dbReference type="Proteomes" id="UP000464620">
    <property type="component" value="Chromosome B09"/>
</dbReference>
<dbReference type="InterPro" id="IPR056789">
    <property type="entry name" value="LRR_R13L1-DRL21"/>
</dbReference>
<dbReference type="Pfam" id="PF18052">
    <property type="entry name" value="Rx_N"/>
    <property type="match status" value="1"/>
</dbReference>
<gene>
    <name evidence="10" type="ORF">DS421_19g640210</name>
</gene>
<dbReference type="Gene3D" id="1.10.8.430">
    <property type="entry name" value="Helical domain of apoptotic protease-activating factors"/>
    <property type="match status" value="1"/>
</dbReference>
<dbReference type="PANTHER" id="PTHR36766">
    <property type="entry name" value="PLANT BROAD-SPECTRUM MILDEW RESISTANCE PROTEIN RPW8"/>
    <property type="match status" value="1"/>
</dbReference>
<dbReference type="Pfam" id="PF25019">
    <property type="entry name" value="LRR_R13L1-DRL21"/>
    <property type="match status" value="1"/>
</dbReference>